<dbReference type="KEGG" id="bvk:117231393"/>
<feature type="compositionally biased region" description="Polar residues" evidence="1">
    <location>
        <begin position="1280"/>
        <end position="1294"/>
    </location>
</feature>
<organism evidence="2 3">
    <name type="scientific">Bombus vosnesenskii</name>
    <dbReference type="NCBI Taxonomy" id="207650"/>
    <lineage>
        <taxon>Eukaryota</taxon>
        <taxon>Metazoa</taxon>
        <taxon>Ecdysozoa</taxon>
        <taxon>Arthropoda</taxon>
        <taxon>Hexapoda</taxon>
        <taxon>Insecta</taxon>
        <taxon>Pterygota</taxon>
        <taxon>Neoptera</taxon>
        <taxon>Endopterygota</taxon>
        <taxon>Hymenoptera</taxon>
        <taxon>Apocrita</taxon>
        <taxon>Aculeata</taxon>
        <taxon>Apoidea</taxon>
        <taxon>Anthophila</taxon>
        <taxon>Apidae</taxon>
        <taxon>Bombus</taxon>
        <taxon>Pyrobombus</taxon>
    </lineage>
</organism>
<reference evidence="3" key="1">
    <citation type="submission" date="2025-08" db="UniProtKB">
        <authorList>
            <consortium name="RefSeq"/>
        </authorList>
    </citation>
    <scope>IDENTIFICATION</scope>
    <source>
        <tissue evidence="3">Muscle</tissue>
    </source>
</reference>
<feature type="compositionally biased region" description="Polar residues" evidence="1">
    <location>
        <begin position="1429"/>
        <end position="1440"/>
    </location>
</feature>
<dbReference type="Proteomes" id="UP000504631">
    <property type="component" value="Unplaced"/>
</dbReference>
<evidence type="ECO:0000256" key="1">
    <source>
        <dbReference type="SAM" id="MobiDB-lite"/>
    </source>
</evidence>
<evidence type="ECO:0000313" key="2">
    <source>
        <dbReference type="Proteomes" id="UP000504631"/>
    </source>
</evidence>
<dbReference type="PANTHER" id="PTHR36562:SF6">
    <property type="entry name" value="EG:133E12.4 PROTEIN"/>
    <property type="match status" value="1"/>
</dbReference>
<feature type="compositionally biased region" description="Basic and acidic residues" evidence="1">
    <location>
        <begin position="766"/>
        <end position="777"/>
    </location>
</feature>
<feature type="compositionally biased region" description="Polar residues" evidence="1">
    <location>
        <begin position="201"/>
        <end position="211"/>
    </location>
</feature>
<sequence length="2218" mass="248943">MKLQEPNVGGSEMASREKKPLAPSKAKQKANNDSGLPSNEIKSRKGKTLSNLKQQQLARDIIEAVATGSQLPPKLEATLPRKKVLRNLKRKQKLRVTKANLIKSKVTRKVTSRNLCRITSDIKKGVRAKRAKLSEENSAKTSDINTKTLENHINEAEGESIGTEGGNRSAKNNLRTKKTKFIPKSSELESEDIVDKDTDSVAGSSTKSSPKLNRKGRSLENLDSLPRGVKSTKFSGFKRNSIKEKDTFIKSEGDIKYTKGRKSTRDIDCTNIRVSKSLLDTKSSIDLTIDEVIASMLSDSEIDNQQGITEKIEGKVTRRKKMLVEENIVPDIEIKKEPDSEDIKITSDGENLETESVQSAIQLRKRSNASISQRSLRNGKLRQADSVISTDLELKKRRRLNSDDPVSSEVSMDNIADSNIDTESCFSESSGNDSQTVMVSTKDELCLKQETLKNFEDSSQIVSEIENNNNSDRVDRTTEIGPTLRSKTKAKSTEIEIKNDNTKGEYTRIIPKNAEVQEELKKTSNLDQVRKDNILAKLSDKSKGRRSSLNIDMKKTVNSFYGTDKSDGNPKSQIDQMIENIKLTIAKSIESKIFGPEKGLGLNKNFEIPKIEEIIAPLSAESQKLGLEDNTDEDKSTISKNEIKSDNSENSVAELKPKVADTAKEIEKLVMGDIELTETHSQNVQESDSSDNDASCNPHNASEAGSVQITEKNDSTCKAMNQQEESNDSSNSAELESKKDVEQVIDDQIKALDDGKRSGLSKKSPKITDKGHLENNETVKKLGRVLNRIAQKSENCEESLETSSKLVSEETASNDESPKNESTNKAASLESSIVCTVIVSKQVQEEVTEEEAKTDQTIEDEAKISANVESDDVETLESISKEVERLVAEDQSSNQLQTSMNEIQYRQESASKTTTDISPLPSTLRITDIEKQKISLAKVDESENSDAQNKPEVIENTKEIEKSEESVSEATQVAKKDKNNCRVPPTSDSTTNFKCTASPVSSDACNPIEDIKKDIDENEKDEKCKSSNDTDNNNAGNNNTEKKVISLKDNSENNDTTIVKEEIEISDNSVEEQKSAGDDNKKRVLRARDKTKKLEKGQASCNKERIEGAPKIKTEEESSQILQSSHNEEDTLNEDLEEKAREMITNDIDDSQNSTETDTIELERQARTRRSREVKKRKEDQLNALKNKRPKREIRRYDQQNKEETLLDNEVAKINENNRSFLNKYENGTECATNFRGFSEGVRGSLEKCQDSTDSIRSKSENDLIITKKPSKKRCENRLSRNLSENHVTKQSGNIDILNADCKPVKTPETSQKDSDETSTSGESSSSINITPKILETPEDKAKKESILRLLGLESLEKAAERLSHQKAKKEQYTGTLKTVIRVQKEKEKDKRRSRSPLKMVLKQGRGDGEGDSPENFYTIQKEFGTSGWGDSSSGANRKFSTNHRHSCDEDNEDTAPKDRQSLVIPEKSSSFSIHPGRLCADVCCYCFGKFGSLDTPMHLAQMKSDERRKKILIIERHLNKDSCLCDACYRHVDRKANTSPTNMQTKPQKQHRQLMVSKCSARECRDASRHHVKRRWLLKIKAGLQKQVNIDWESSQHTSMSFCASHYSKIERFLTCALCKRRLARNHTHQLANAETEELNQLLGQQGIPVILAAGTFACKLCRYFTQLQLKYKDVENMNTNHKSFFKSYRKRILHYHDIEVLENEDEDSSQNQTKDKDKDKDKRKKTKCSTQPKTGTSKSPDGTTNSASEKSTPEPTKNEEASSEMDNENRTAKTNLNDENVGMDVQFLGIESTVEKLKKRKLLDMHPYTTSDTMISCDNPNEVVEILAMDKEVTLTRLPKRPRTNNDITPVVQRLGANPSISVRTLFPGEEEMNLHANIEFTNVREITPQGWEKCATMIQYDRDTKLLWQELQRPYGNQSSFLRHLILLEKYYRSGDLVLAPNASRNAINYSTSVQNRLISYEGPEKMDEPIMEPIASEYHNSRRLSGGYVLERDKHSLPSTSTPKQPSSTSTTQSIKSSPPRVLKLNPGVSIIKKPPPNLQRLNLPSTSANSANGNVKRKDGQKLPTSSGGKVFHLSEPEFKRLQNLKKQKQQMLTEKQSTSSNGGTGNLSSSANVKSATQYQKAQIAAHTQFQKHLRMQQEMLSRQSRSDFEPLICDVRALANENSPTQNLLHNLNLPKSIQVTTKTSNQIPILPKIPKSLTVIPQTVTRPTEK</sequence>
<dbReference type="CTD" id="46006"/>
<feature type="compositionally biased region" description="Basic and acidic residues" evidence="1">
    <location>
        <begin position="1303"/>
        <end position="1316"/>
    </location>
</feature>
<feature type="compositionally biased region" description="Low complexity" evidence="1">
    <location>
        <begin position="2095"/>
        <end position="2116"/>
    </location>
</feature>
<dbReference type="PANTHER" id="PTHR36562">
    <property type="entry name" value="SERINE/ARGININE REPETITIVE MATRIX 2"/>
    <property type="match status" value="1"/>
</dbReference>
<feature type="compositionally biased region" description="Basic and acidic residues" evidence="1">
    <location>
        <begin position="633"/>
        <end position="647"/>
    </location>
</feature>
<feature type="compositionally biased region" description="Low complexity" evidence="1">
    <location>
        <begin position="1029"/>
        <end position="1039"/>
    </location>
</feature>
<feature type="compositionally biased region" description="Low complexity" evidence="1">
    <location>
        <begin position="1318"/>
        <end position="1327"/>
    </location>
</feature>
<feature type="compositionally biased region" description="Polar residues" evidence="1">
    <location>
        <begin position="1730"/>
        <end position="1757"/>
    </location>
</feature>
<feature type="compositionally biased region" description="Polar residues" evidence="1">
    <location>
        <begin position="801"/>
        <end position="827"/>
    </location>
</feature>
<name>A0A6J3JZF8_9HYME</name>
<gene>
    <name evidence="3" type="primary">LOC117231393</name>
</gene>
<dbReference type="RefSeq" id="XP_033345686.1">
    <property type="nucleotide sequence ID" value="XM_033489795.1"/>
</dbReference>
<protein>
    <submittedName>
        <fullName evidence="3">Uncharacterized protein LOC117231393 isoform X1</fullName>
    </submittedName>
</protein>
<accession>A0A6J3JZF8</accession>
<evidence type="ECO:0000313" key="3">
    <source>
        <dbReference type="RefSeq" id="XP_033345686.1"/>
    </source>
</evidence>
<feature type="region of interest" description="Disordered" evidence="1">
    <location>
        <begin position="1705"/>
        <end position="1780"/>
    </location>
</feature>
<feature type="region of interest" description="Disordered" evidence="1">
    <location>
        <begin position="1997"/>
        <end position="2120"/>
    </location>
</feature>
<feature type="compositionally biased region" description="Basic and acidic residues" evidence="1">
    <location>
        <begin position="735"/>
        <end position="757"/>
    </location>
</feature>
<feature type="compositionally biased region" description="Low complexity" evidence="1">
    <location>
        <begin position="2002"/>
        <end position="2024"/>
    </location>
</feature>
<feature type="compositionally biased region" description="Basic and acidic residues" evidence="1">
    <location>
        <begin position="1071"/>
        <end position="1116"/>
    </location>
</feature>
<keyword evidence="2" id="KW-1185">Reference proteome</keyword>
<feature type="region of interest" description="Disordered" evidence="1">
    <location>
        <begin position="129"/>
        <end position="225"/>
    </location>
</feature>
<feature type="region of interest" description="Disordered" evidence="1">
    <location>
        <begin position="1271"/>
        <end position="1338"/>
    </location>
</feature>
<feature type="compositionally biased region" description="Basic and acidic residues" evidence="1">
    <location>
        <begin position="1040"/>
        <end position="1051"/>
    </location>
</feature>
<feature type="compositionally biased region" description="Polar residues" evidence="1">
    <location>
        <begin position="679"/>
        <end position="723"/>
    </location>
</feature>
<feature type="compositionally biased region" description="Basic and acidic residues" evidence="1">
    <location>
        <begin position="952"/>
        <end position="965"/>
    </location>
</feature>
<dbReference type="GO" id="GO:0005634">
    <property type="term" value="C:nucleus"/>
    <property type="evidence" value="ECO:0007669"/>
    <property type="project" value="TreeGrafter"/>
</dbReference>
<proteinExistence type="predicted"/>
<feature type="region of interest" description="Disordered" evidence="1">
    <location>
        <begin position="937"/>
        <end position="1133"/>
    </location>
</feature>
<dbReference type="GeneID" id="117231393"/>
<feature type="compositionally biased region" description="Basic and acidic residues" evidence="1">
    <location>
        <begin position="655"/>
        <end position="670"/>
    </location>
</feature>
<feature type="compositionally biased region" description="Polar residues" evidence="1">
    <location>
        <begin position="986"/>
        <end position="1004"/>
    </location>
</feature>
<feature type="region of interest" description="Disordered" evidence="1">
    <location>
        <begin position="1145"/>
        <end position="1194"/>
    </location>
</feature>
<dbReference type="InterPro" id="IPR051372">
    <property type="entry name" value="CWC21"/>
</dbReference>
<feature type="region of interest" description="Disordered" evidence="1">
    <location>
        <begin position="626"/>
        <end position="777"/>
    </location>
</feature>
<feature type="region of interest" description="Disordered" evidence="1">
    <location>
        <begin position="1"/>
        <end position="52"/>
    </location>
</feature>
<feature type="region of interest" description="Disordered" evidence="1">
    <location>
        <begin position="1384"/>
        <end position="1464"/>
    </location>
</feature>
<feature type="compositionally biased region" description="Basic and acidic residues" evidence="1">
    <location>
        <begin position="1009"/>
        <end position="1028"/>
    </location>
</feature>
<feature type="compositionally biased region" description="Polar residues" evidence="1">
    <location>
        <begin position="2044"/>
        <end position="2058"/>
    </location>
</feature>
<feature type="region of interest" description="Disordered" evidence="1">
    <location>
        <begin position="793"/>
        <end position="827"/>
    </location>
</feature>
<feature type="compositionally biased region" description="Polar residues" evidence="1">
    <location>
        <begin position="139"/>
        <end position="148"/>
    </location>
</feature>